<dbReference type="Gene3D" id="1.10.1130.10">
    <property type="entry name" value="Flavocytochrome C3, Chain A"/>
    <property type="match status" value="3"/>
</dbReference>
<accession>A0A327RCW3</accession>
<name>A0A327RCW3_9FLAO</name>
<dbReference type="CDD" id="cd08168">
    <property type="entry name" value="Cytochrom_C3"/>
    <property type="match status" value="1"/>
</dbReference>
<sequence length="612" mass="69762">MKSISKYTALLLLLTIYMGYGQISPGDLTKAHADLEGMSNCTQCHDLGNKVTDKKCLECHKEIQSLVNKKQGLHGQTDVIRQDCFQCHSEHHGRKFDMIHLDEDAFDHESTGYELAGAHETVDCRKCHISENIANNDLKQREKTYLGLDETCLSCHDDYHQKTLASNCVDCHDMEAFKPAPKFDHDQADFQLSGEHSTVDCIECHKMTIKNGKEFQEFTDIPFEDCISCHEDPHDAKIPGQCAQCHTETSFATFSGQDQFDHNLTDFTLKGSHQKTDCFSCHAQTSEPLQVFQDRNNINENSCVKCHKDVHDGKFGTDCVKCHRETSFLALRSMDFFDHGVTDYPLEGKHIEVDCKQCHKKRFTAPIDFAACTNCHVDYHKGEFKENGVSPDCVQCHSLEKGFDYSLYTLEQHKETEFPLEGAHIATPCFSCHVSEDDDRWTFRNMGANCVDCHQDIHEGYISEKYYPNDDCTSCHTNDTWSSVNFDHNKTDWPLTGKHTEVECRACHFNELTVNEPIKGQKFANLESNCATCHENIHDDTFAIDGVTDCKRCHITSSWFPETFNHDLTNFPLEGRHAKIQCSACHEIANANGEVEVVYKIQKFRCIDCHLQ</sequence>
<dbReference type="PANTHER" id="PTHR35038:SF6">
    <property type="entry name" value="SURFACE LOCALIZED DECAHEME CYTOCHROME C LIPOPROTEIN"/>
    <property type="match status" value="1"/>
</dbReference>
<reference evidence="2 3" key="1">
    <citation type="submission" date="2018-06" db="EMBL/GenBank/DDBJ databases">
        <title>Genomic Encyclopedia of Archaeal and Bacterial Type Strains, Phase II (KMG-II): from individual species to whole genera.</title>
        <authorList>
            <person name="Goeker M."/>
        </authorList>
    </citation>
    <scope>NUCLEOTIDE SEQUENCE [LARGE SCALE GENOMIC DNA]</scope>
    <source>
        <strain evidence="2 3">DSM 23522</strain>
    </source>
</reference>
<dbReference type="PANTHER" id="PTHR35038">
    <property type="entry name" value="DISSIMILATORY SULFITE REDUCTASE SIRA"/>
    <property type="match status" value="1"/>
</dbReference>
<dbReference type="InterPro" id="IPR036280">
    <property type="entry name" value="Multihaem_cyt_sf"/>
</dbReference>
<dbReference type="SUPFAM" id="SSF48695">
    <property type="entry name" value="Multiheme cytochromes"/>
    <property type="match status" value="2"/>
</dbReference>
<proteinExistence type="predicted"/>
<evidence type="ECO:0000313" key="2">
    <source>
        <dbReference type="EMBL" id="RAJ13965.1"/>
    </source>
</evidence>
<keyword evidence="3" id="KW-1185">Reference proteome</keyword>
<organism evidence="2 3">
    <name type="scientific">Arenibacter echinorum</name>
    <dbReference type="NCBI Taxonomy" id="440515"/>
    <lineage>
        <taxon>Bacteria</taxon>
        <taxon>Pseudomonadati</taxon>
        <taxon>Bacteroidota</taxon>
        <taxon>Flavobacteriia</taxon>
        <taxon>Flavobacteriales</taxon>
        <taxon>Flavobacteriaceae</taxon>
        <taxon>Arenibacter</taxon>
    </lineage>
</organism>
<dbReference type="RefSeq" id="WP_111622620.1">
    <property type="nucleotide sequence ID" value="NZ_QLLN01000002.1"/>
</dbReference>
<dbReference type="AlphaFoldDB" id="A0A327RCW3"/>
<dbReference type="EMBL" id="QLLN01000002">
    <property type="protein sequence ID" value="RAJ13965.1"/>
    <property type="molecule type" value="Genomic_DNA"/>
</dbReference>
<dbReference type="Gene3D" id="3.90.10.10">
    <property type="entry name" value="Cytochrome C3"/>
    <property type="match status" value="4"/>
</dbReference>
<comment type="caution">
    <text evidence="2">The sequence shown here is derived from an EMBL/GenBank/DDBJ whole genome shotgun (WGS) entry which is preliminary data.</text>
</comment>
<dbReference type="InterPro" id="IPR051829">
    <property type="entry name" value="Multiheme_Cytochr_ET"/>
</dbReference>
<protein>
    <submittedName>
        <fullName evidence="2">Uncharacterized protein</fullName>
    </submittedName>
</protein>
<keyword evidence="1" id="KW-0732">Signal</keyword>
<gene>
    <name evidence="2" type="ORF">LV92_01081</name>
</gene>
<dbReference type="OrthoDB" id="9814800at2"/>
<dbReference type="Proteomes" id="UP000249696">
    <property type="component" value="Unassembled WGS sequence"/>
</dbReference>
<dbReference type="GO" id="GO:0016491">
    <property type="term" value="F:oxidoreductase activity"/>
    <property type="evidence" value="ECO:0007669"/>
    <property type="project" value="TreeGrafter"/>
</dbReference>
<evidence type="ECO:0000313" key="3">
    <source>
        <dbReference type="Proteomes" id="UP000249696"/>
    </source>
</evidence>
<evidence type="ECO:0000256" key="1">
    <source>
        <dbReference type="ARBA" id="ARBA00022729"/>
    </source>
</evidence>